<gene>
    <name evidence="2" type="ORF">EWH70_16585</name>
</gene>
<dbReference type="PANTHER" id="PTHR39335">
    <property type="entry name" value="BLL4220 PROTEIN"/>
    <property type="match status" value="1"/>
</dbReference>
<comment type="caution">
    <text evidence="2">The sequence shown here is derived from an EMBL/GenBank/DDBJ whole genome shotgun (WGS) entry which is preliminary data.</text>
</comment>
<dbReference type="EMBL" id="SFCC01000008">
    <property type="protein sequence ID" value="RZQ62589.1"/>
    <property type="molecule type" value="Genomic_DNA"/>
</dbReference>
<sequence length="200" mass="20471">MSKMQVVAAVLSALALLAVVAAWDVGPAEQALPVAGPELAANDPNAGDPAASQGRIVAAPETEESSPAPAAPGVGRATLVASTAGRAGAVVTDASGRLLYRFDRDVPEGGGPARSTCAGECARVWPPVLTSEQALVEGISPQLVGAVRRPDGGYQVTLAGWPLYRYSGDRVAGEWRGQAVSGTWFLVRPDGEKNTTRVAT</sequence>
<dbReference type="RefSeq" id="WP_130476327.1">
    <property type="nucleotide sequence ID" value="NZ_SFCC01000008.1"/>
</dbReference>
<dbReference type="GO" id="GO:0043448">
    <property type="term" value="P:alkane catabolic process"/>
    <property type="evidence" value="ECO:0007669"/>
    <property type="project" value="TreeGrafter"/>
</dbReference>
<dbReference type="PANTHER" id="PTHR39335:SF1">
    <property type="entry name" value="BLL4220 PROTEIN"/>
    <property type="match status" value="1"/>
</dbReference>
<proteinExistence type="predicted"/>
<dbReference type="AlphaFoldDB" id="A0A4Q7J637"/>
<keyword evidence="1" id="KW-0732">Signal</keyword>
<dbReference type="Proteomes" id="UP000292003">
    <property type="component" value="Unassembled WGS sequence"/>
</dbReference>
<name>A0A4Q7J637_9PSEU</name>
<feature type="chain" id="PRO_5039451261" description="Lipoprotein" evidence="1">
    <location>
        <begin position="22"/>
        <end position="200"/>
    </location>
</feature>
<protein>
    <recommendedName>
        <fullName evidence="4">Lipoprotein</fullName>
    </recommendedName>
</protein>
<reference evidence="2 3" key="1">
    <citation type="submission" date="2019-02" db="EMBL/GenBank/DDBJ databases">
        <title>Draft genome sequence of Amycolatopsis sp. 8-3EHSu isolated from roots of Suaeda maritima.</title>
        <authorList>
            <person name="Duangmal K."/>
            <person name="Chantavorakit T."/>
        </authorList>
    </citation>
    <scope>NUCLEOTIDE SEQUENCE [LARGE SCALE GENOMIC DNA]</scope>
    <source>
        <strain evidence="2 3">8-3EHSu</strain>
    </source>
</reference>
<dbReference type="InterPro" id="IPR005297">
    <property type="entry name" value="Lipoprotein_repeat"/>
</dbReference>
<feature type="signal peptide" evidence="1">
    <location>
        <begin position="1"/>
        <end position="21"/>
    </location>
</feature>
<evidence type="ECO:0000313" key="3">
    <source>
        <dbReference type="Proteomes" id="UP000292003"/>
    </source>
</evidence>
<keyword evidence="3" id="KW-1185">Reference proteome</keyword>
<accession>A0A4Q7J637</accession>
<organism evidence="2 3">
    <name type="scientific">Amycolatopsis suaedae</name>
    <dbReference type="NCBI Taxonomy" id="2510978"/>
    <lineage>
        <taxon>Bacteria</taxon>
        <taxon>Bacillati</taxon>
        <taxon>Actinomycetota</taxon>
        <taxon>Actinomycetes</taxon>
        <taxon>Pseudonocardiales</taxon>
        <taxon>Pseudonocardiaceae</taxon>
        <taxon>Amycolatopsis</taxon>
    </lineage>
</organism>
<dbReference type="Pfam" id="PF03640">
    <property type="entry name" value="Lipoprotein_15"/>
    <property type="match status" value="2"/>
</dbReference>
<evidence type="ECO:0008006" key="4">
    <source>
        <dbReference type="Google" id="ProtNLM"/>
    </source>
</evidence>
<evidence type="ECO:0000313" key="2">
    <source>
        <dbReference type="EMBL" id="RZQ62589.1"/>
    </source>
</evidence>
<evidence type="ECO:0000256" key="1">
    <source>
        <dbReference type="SAM" id="SignalP"/>
    </source>
</evidence>
<dbReference type="OrthoDB" id="597632at2"/>